<dbReference type="Proteomes" id="UP000663853">
    <property type="component" value="Unassembled WGS sequence"/>
</dbReference>
<evidence type="ECO:0000259" key="2">
    <source>
        <dbReference type="Pfam" id="PF07859"/>
    </source>
</evidence>
<dbReference type="InterPro" id="IPR050300">
    <property type="entry name" value="GDXG_lipolytic_enzyme"/>
</dbReference>
<evidence type="ECO:0000256" key="1">
    <source>
        <dbReference type="ARBA" id="ARBA00022801"/>
    </source>
</evidence>
<keyword evidence="1" id="KW-0378">Hydrolase</keyword>
<evidence type="ECO:0000313" key="3">
    <source>
        <dbReference type="EMBL" id="CAE6440981.1"/>
    </source>
</evidence>
<comment type="caution">
    <text evidence="3">The sequence shown here is derived from an EMBL/GenBank/DDBJ whole genome shotgun (WGS) entry which is preliminary data.</text>
</comment>
<feature type="domain" description="Alpha/beta hydrolase fold-3" evidence="2">
    <location>
        <begin position="117"/>
        <end position="322"/>
    </location>
</feature>
<dbReference type="AlphaFoldDB" id="A0A8H3AQG9"/>
<dbReference type="EMBL" id="CAJMXA010000724">
    <property type="protein sequence ID" value="CAE6440981.1"/>
    <property type="molecule type" value="Genomic_DNA"/>
</dbReference>
<dbReference type="Pfam" id="PF07859">
    <property type="entry name" value="Abhydrolase_3"/>
    <property type="match status" value="1"/>
</dbReference>
<reference evidence="3" key="1">
    <citation type="submission" date="2021-01" db="EMBL/GenBank/DDBJ databases">
        <authorList>
            <person name="Kaushik A."/>
        </authorList>
    </citation>
    <scope>NUCLEOTIDE SEQUENCE</scope>
    <source>
        <strain evidence="3">AG6-10EEA</strain>
    </source>
</reference>
<dbReference type="InterPro" id="IPR013094">
    <property type="entry name" value="AB_hydrolase_3"/>
</dbReference>
<dbReference type="InterPro" id="IPR029058">
    <property type="entry name" value="AB_hydrolase_fold"/>
</dbReference>
<accession>A0A8H3AQG9</accession>
<proteinExistence type="predicted"/>
<evidence type="ECO:0000313" key="4">
    <source>
        <dbReference type="Proteomes" id="UP000663853"/>
    </source>
</evidence>
<protein>
    <recommendedName>
        <fullName evidence="2">Alpha/beta hydrolase fold-3 domain-containing protein</fullName>
    </recommendedName>
</protein>
<dbReference type="PANTHER" id="PTHR48081:SF8">
    <property type="entry name" value="ALPHA_BETA HYDROLASE FOLD-3 DOMAIN-CONTAINING PROTEIN-RELATED"/>
    <property type="match status" value="1"/>
</dbReference>
<organism evidence="3 4">
    <name type="scientific">Rhizoctonia solani</name>
    <dbReference type="NCBI Taxonomy" id="456999"/>
    <lineage>
        <taxon>Eukaryota</taxon>
        <taxon>Fungi</taxon>
        <taxon>Dikarya</taxon>
        <taxon>Basidiomycota</taxon>
        <taxon>Agaricomycotina</taxon>
        <taxon>Agaricomycetes</taxon>
        <taxon>Cantharellales</taxon>
        <taxon>Ceratobasidiaceae</taxon>
        <taxon>Rhizoctonia</taxon>
    </lineage>
</organism>
<sequence length="356" mass="39525">MYAWLNTCNSSPTQKHSYHRSPHLSGACADPHLTMHSAITSISLFDSLVLKFRVWLARITFSAIFLVRAMSSNPPEYTKFRPQRCFTIPSTSSPRKIRIDVYEPKDFDKKKKYPVYLNLHGSGFMLDSMHGTDADFCRMISDSTGAIVLDGGYAKGPEHPFPAAPNDIMDIIGYVLTNTEGYFDIDRIAIGGFSAGGALAITANASLPKGTLKGVISIYPCVELSLKYAIENPPVMSKGNVNSFPSNFIEMARDSYVPPGTDMQDPRLSPVHVPVSLIPEHILIIVCEEDALRDEAVEYGKKLKTEGVKVVLKEMKGIVHYWDKWAKIAEETPTGIAKRETYEAAVDMLNLVFKSH</sequence>
<gene>
    <name evidence="3" type="ORF">RDB_LOCUS36590</name>
</gene>
<dbReference type="Gene3D" id="3.40.50.1820">
    <property type="entry name" value="alpha/beta hydrolase"/>
    <property type="match status" value="1"/>
</dbReference>
<dbReference type="SUPFAM" id="SSF53474">
    <property type="entry name" value="alpha/beta-Hydrolases"/>
    <property type="match status" value="1"/>
</dbReference>
<name>A0A8H3AQG9_9AGAM</name>
<dbReference type="GO" id="GO:0016787">
    <property type="term" value="F:hydrolase activity"/>
    <property type="evidence" value="ECO:0007669"/>
    <property type="project" value="UniProtKB-KW"/>
</dbReference>
<dbReference type="PANTHER" id="PTHR48081">
    <property type="entry name" value="AB HYDROLASE SUPERFAMILY PROTEIN C4A8.06C"/>
    <property type="match status" value="1"/>
</dbReference>